<dbReference type="RefSeq" id="WP_160645653.1">
    <property type="nucleotide sequence ID" value="NZ_SIJB01000018.1"/>
</dbReference>
<dbReference type="Proteomes" id="UP000448943">
    <property type="component" value="Unassembled WGS sequence"/>
</dbReference>
<evidence type="ECO:0000256" key="1">
    <source>
        <dbReference type="SAM" id="Phobius"/>
    </source>
</evidence>
<dbReference type="InterPro" id="IPR025416">
    <property type="entry name" value="YqzM"/>
</dbReference>
<keyword evidence="1" id="KW-1133">Transmembrane helix</keyword>
<evidence type="ECO:0000313" key="2">
    <source>
        <dbReference type="EMBL" id="NBI28857.1"/>
    </source>
</evidence>
<dbReference type="EMBL" id="SIJB01000018">
    <property type="protein sequence ID" value="NBI28857.1"/>
    <property type="molecule type" value="Genomic_DNA"/>
</dbReference>
<gene>
    <name evidence="2" type="ORF">ERL59_07790</name>
</gene>
<name>A0A6N9Q0N6_9BACL</name>
<reference evidence="2 3" key="1">
    <citation type="submission" date="2019-01" db="EMBL/GenBank/DDBJ databases">
        <title>Chengkuizengella sp. nov., isolated from deep-sea sediment of East Pacific Ocean.</title>
        <authorList>
            <person name="Yang J."/>
            <person name="Lai Q."/>
            <person name="Shao Z."/>
        </authorList>
    </citation>
    <scope>NUCLEOTIDE SEQUENCE [LARGE SCALE GENOMIC DNA]</scope>
    <source>
        <strain evidence="2 3">YPA3-1-1</strain>
    </source>
</reference>
<keyword evidence="1" id="KW-0472">Membrane</keyword>
<feature type="transmembrane region" description="Helical" evidence="1">
    <location>
        <begin position="20"/>
        <end position="46"/>
    </location>
</feature>
<sequence length="48" mass="5276">MSETRQPELHVNEEPRNDFIDVGVGFAVSTGIFFLIAIIATILSVISQ</sequence>
<organism evidence="2 3">
    <name type="scientific">Chengkuizengella marina</name>
    <dbReference type="NCBI Taxonomy" id="2507566"/>
    <lineage>
        <taxon>Bacteria</taxon>
        <taxon>Bacillati</taxon>
        <taxon>Bacillota</taxon>
        <taxon>Bacilli</taxon>
        <taxon>Bacillales</taxon>
        <taxon>Paenibacillaceae</taxon>
        <taxon>Chengkuizengella</taxon>
    </lineage>
</organism>
<proteinExistence type="predicted"/>
<protein>
    <submittedName>
        <fullName evidence="2">YqzM family protein</fullName>
    </submittedName>
</protein>
<evidence type="ECO:0000313" key="3">
    <source>
        <dbReference type="Proteomes" id="UP000448943"/>
    </source>
</evidence>
<accession>A0A6N9Q0N6</accession>
<keyword evidence="3" id="KW-1185">Reference proteome</keyword>
<keyword evidence="1" id="KW-0812">Transmembrane</keyword>
<comment type="caution">
    <text evidence="2">The sequence shown here is derived from an EMBL/GenBank/DDBJ whole genome shotgun (WGS) entry which is preliminary data.</text>
</comment>
<dbReference type="Pfam" id="PF14141">
    <property type="entry name" value="YqzM"/>
    <property type="match status" value="1"/>
</dbReference>
<dbReference type="AlphaFoldDB" id="A0A6N9Q0N6"/>